<gene>
    <name evidence="1" type="ORF">GLE_1013</name>
</gene>
<dbReference type="KEGG" id="lez:GLE_1013"/>
<dbReference type="AlphaFoldDB" id="A0A0S2DCU9"/>
<dbReference type="PATRIC" id="fig|69.6.peg.1001"/>
<dbReference type="Proteomes" id="UP000061569">
    <property type="component" value="Chromosome"/>
</dbReference>
<name>A0A0S2DCU9_LYSEN</name>
<reference evidence="1 2" key="1">
    <citation type="submission" date="2015-11" db="EMBL/GenBank/DDBJ databases">
        <title>Genome sequences of Lysobacter enzymogenes strain C3 and Lysobacter antibioticus ATCC 29479.</title>
        <authorList>
            <person name="Kobayashi D.Y."/>
        </authorList>
    </citation>
    <scope>NUCLEOTIDE SEQUENCE [LARGE SCALE GENOMIC DNA]</scope>
    <source>
        <strain evidence="1 2">C3</strain>
    </source>
</reference>
<evidence type="ECO:0000313" key="2">
    <source>
        <dbReference type="Proteomes" id="UP000061569"/>
    </source>
</evidence>
<organism evidence="1 2">
    <name type="scientific">Lysobacter enzymogenes</name>
    <dbReference type="NCBI Taxonomy" id="69"/>
    <lineage>
        <taxon>Bacteria</taxon>
        <taxon>Pseudomonadati</taxon>
        <taxon>Pseudomonadota</taxon>
        <taxon>Gammaproteobacteria</taxon>
        <taxon>Lysobacterales</taxon>
        <taxon>Lysobacteraceae</taxon>
        <taxon>Lysobacter</taxon>
    </lineage>
</organism>
<accession>A0A0S2DCU9</accession>
<evidence type="ECO:0000313" key="1">
    <source>
        <dbReference type="EMBL" id="ALN56371.1"/>
    </source>
</evidence>
<protein>
    <submittedName>
        <fullName evidence="1">Uncharacterized protein</fullName>
    </submittedName>
</protein>
<dbReference type="EMBL" id="CP013140">
    <property type="protein sequence ID" value="ALN56371.1"/>
    <property type="molecule type" value="Genomic_DNA"/>
</dbReference>
<dbReference type="STRING" id="69.GLE_1013"/>
<proteinExistence type="predicted"/>
<sequence length="42" mass="4806">MPVRAAVGLSAFDLDARNEKPGREARFLFCRDRGDLSRKRRA</sequence>